<evidence type="ECO:0000313" key="4">
    <source>
        <dbReference type="Proteomes" id="UP000317728"/>
    </source>
</evidence>
<dbReference type="InterPro" id="IPR043202">
    <property type="entry name" value="Band-7_stomatin-like"/>
</dbReference>
<dbReference type="PRINTS" id="PR00721">
    <property type="entry name" value="STOMATIN"/>
</dbReference>
<dbReference type="SMART" id="SM00244">
    <property type="entry name" value="PHB"/>
    <property type="match status" value="1"/>
</dbReference>
<dbReference type="RefSeq" id="WP_078321627.1">
    <property type="nucleotide sequence ID" value="NZ_CP041150.1"/>
</dbReference>
<dbReference type="InterPro" id="IPR036013">
    <property type="entry name" value="Band_7/SPFH_dom_sf"/>
</dbReference>
<dbReference type="InterPro" id="IPR001972">
    <property type="entry name" value="Stomatin_HflK_fam"/>
</dbReference>
<comment type="similarity">
    <text evidence="1">Belongs to the band 7/mec-2 family.</text>
</comment>
<gene>
    <name evidence="3" type="ORF">FJK96_04550</name>
</gene>
<dbReference type="AlphaFoldDB" id="A0AB73TZV2"/>
<proteinExistence type="inferred from homology"/>
<dbReference type="InterPro" id="IPR001107">
    <property type="entry name" value="Band_7"/>
</dbReference>
<reference evidence="3 4" key="1">
    <citation type="submission" date="2019-06" db="EMBL/GenBank/DDBJ databases">
        <title>Whole geneome sequnce of Mycobacteroides chelonae M77 isolated from bovine milk from Meghalaya, India.</title>
        <authorList>
            <person name="Vise E."/>
            <person name="Das S."/>
            <person name="Garg A."/>
            <person name="Ghatak S."/>
            <person name="Shakuntala I."/>
            <person name="Milton A.A.P."/>
            <person name="Karam A."/>
            <person name="Sanjukta R."/>
            <person name="Puro K."/>
            <person name="Sen A."/>
        </authorList>
    </citation>
    <scope>NUCLEOTIDE SEQUENCE [LARGE SCALE GENOMIC DNA]</scope>
    <source>
        <strain evidence="3 4">M77</strain>
    </source>
</reference>
<dbReference type="Gene3D" id="3.30.479.30">
    <property type="entry name" value="Band 7 domain"/>
    <property type="match status" value="1"/>
</dbReference>
<dbReference type="PANTHER" id="PTHR10264:SF83">
    <property type="entry name" value="BLL5629 PROTEIN"/>
    <property type="match status" value="1"/>
</dbReference>
<name>A0AB73TZV2_MYCCH</name>
<evidence type="ECO:0000256" key="1">
    <source>
        <dbReference type="ARBA" id="ARBA00008164"/>
    </source>
</evidence>
<dbReference type="Pfam" id="PF01145">
    <property type="entry name" value="Band_7"/>
    <property type="match status" value="1"/>
</dbReference>
<dbReference type="EMBL" id="CP041150">
    <property type="protein sequence ID" value="QDF69508.1"/>
    <property type="molecule type" value="Genomic_DNA"/>
</dbReference>
<sequence length="224" mass="24628">MSMWEEIFGQKITIMQWQRGVLYRDGVFKAVLTPGVHYTRPRTDTLVTVDMRAQSIQVVGQDVLTVDGFTVKVSAAVEYKVSMPDVFATAENGSVHWGIYLRAQLQVRDAVAALTLDELLAQRGQFLGADAVARLAAEAEEFGVTVNRFVVKDIMLSGEVRKALAGPLLAREAGKAQLERARAEAAVLRSMANTAKLLRENPELLQLRTLESVADGKAMVVLNR</sequence>
<dbReference type="Proteomes" id="UP000317728">
    <property type="component" value="Chromosome"/>
</dbReference>
<dbReference type="PANTHER" id="PTHR10264">
    <property type="entry name" value="BAND 7 PROTEIN-RELATED"/>
    <property type="match status" value="1"/>
</dbReference>
<evidence type="ECO:0000313" key="3">
    <source>
        <dbReference type="EMBL" id="QDF69508.1"/>
    </source>
</evidence>
<organism evidence="3 4">
    <name type="scientific">Mycobacteroides chelonae</name>
    <name type="common">Mycobacterium chelonae</name>
    <dbReference type="NCBI Taxonomy" id="1774"/>
    <lineage>
        <taxon>Bacteria</taxon>
        <taxon>Bacillati</taxon>
        <taxon>Actinomycetota</taxon>
        <taxon>Actinomycetes</taxon>
        <taxon>Mycobacteriales</taxon>
        <taxon>Mycobacteriaceae</taxon>
        <taxon>Mycobacteroides</taxon>
    </lineage>
</organism>
<accession>A0AB73TZV2</accession>
<evidence type="ECO:0000259" key="2">
    <source>
        <dbReference type="SMART" id="SM00244"/>
    </source>
</evidence>
<dbReference type="GO" id="GO:0005886">
    <property type="term" value="C:plasma membrane"/>
    <property type="evidence" value="ECO:0007669"/>
    <property type="project" value="InterPro"/>
</dbReference>
<dbReference type="SUPFAM" id="SSF117892">
    <property type="entry name" value="Band 7/SPFH domain"/>
    <property type="match status" value="1"/>
</dbReference>
<dbReference type="CDD" id="cd13438">
    <property type="entry name" value="SPFH_eoslipins_u2"/>
    <property type="match status" value="1"/>
</dbReference>
<protein>
    <submittedName>
        <fullName evidence="3">Slipin family protein</fullName>
    </submittedName>
</protein>
<feature type="domain" description="Band 7" evidence="2">
    <location>
        <begin position="8"/>
        <end position="168"/>
    </location>
</feature>